<feature type="domain" description="HTH luxR-type" evidence="4">
    <location>
        <begin position="139"/>
        <end position="204"/>
    </location>
</feature>
<dbReference type="Pfam" id="PF00072">
    <property type="entry name" value="Response_reg"/>
    <property type="match status" value="1"/>
</dbReference>
<organism evidence="6 7">
    <name type="scientific">Tunturiibacter gelidiferens</name>
    <dbReference type="NCBI Taxonomy" id="3069689"/>
    <lineage>
        <taxon>Bacteria</taxon>
        <taxon>Pseudomonadati</taxon>
        <taxon>Acidobacteriota</taxon>
        <taxon>Terriglobia</taxon>
        <taxon>Terriglobales</taxon>
        <taxon>Acidobacteriaceae</taxon>
        <taxon>Tunturiibacter</taxon>
    </lineage>
</organism>
<dbReference type="PANTHER" id="PTHR45566">
    <property type="entry name" value="HTH-TYPE TRANSCRIPTIONAL REGULATOR YHJB-RELATED"/>
    <property type="match status" value="1"/>
</dbReference>
<comment type="caution">
    <text evidence="6">The sequence shown here is derived from an EMBL/GenBank/DDBJ whole genome shotgun (WGS) entry which is preliminary data.</text>
</comment>
<dbReference type="InterPro" id="IPR058245">
    <property type="entry name" value="NreC/VraR/RcsB-like_REC"/>
</dbReference>
<evidence type="ECO:0000313" key="7">
    <source>
        <dbReference type="Proteomes" id="UP000535182"/>
    </source>
</evidence>
<dbReference type="SUPFAM" id="SSF52172">
    <property type="entry name" value="CheY-like"/>
    <property type="match status" value="1"/>
</dbReference>
<dbReference type="CDD" id="cd17535">
    <property type="entry name" value="REC_NarL-like"/>
    <property type="match status" value="1"/>
</dbReference>
<dbReference type="PROSITE" id="PS50110">
    <property type="entry name" value="RESPONSE_REGULATORY"/>
    <property type="match status" value="1"/>
</dbReference>
<evidence type="ECO:0000256" key="2">
    <source>
        <dbReference type="ARBA" id="ARBA00023125"/>
    </source>
</evidence>
<keyword evidence="1 3" id="KW-0597">Phosphoprotein</keyword>
<evidence type="ECO:0000256" key="3">
    <source>
        <dbReference type="PROSITE-ProRule" id="PRU00169"/>
    </source>
</evidence>
<dbReference type="InterPro" id="IPR001789">
    <property type="entry name" value="Sig_transdc_resp-reg_receiver"/>
</dbReference>
<dbReference type="PANTHER" id="PTHR45566:SF2">
    <property type="entry name" value="NARL SUBFAMILY"/>
    <property type="match status" value="1"/>
</dbReference>
<dbReference type="Pfam" id="PF00196">
    <property type="entry name" value="GerE"/>
    <property type="match status" value="1"/>
</dbReference>
<dbReference type="CDD" id="cd06170">
    <property type="entry name" value="LuxR_C_like"/>
    <property type="match status" value="1"/>
</dbReference>
<feature type="domain" description="Response regulatory" evidence="5">
    <location>
        <begin position="7"/>
        <end position="123"/>
    </location>
</feature>
<dbReference type="SMART" id="SM00448">
    <property type="entry name" value="REC"/>
    <property type="match status" value="1"/>
</dbReference>
<dbReference type="Proteomes" id="UP000535182">
    <property type="component" value="Unassembled WGS sequence"/>
</dbReference>
<dbReference type="InterPro" id="IPR016032">
    <property type="entry name" value="Sig_transdc_resp-reg_C-effctor"/>
</dbReference>
<dbReference type="GO" id="GO:0003677">
    <property type="term" value="F:DNA binding"/>
    <property type="evidence" value="ECO:0007669"/>
    <property type="project" value="UniProtKB-KW"/>
</dbReference>
<dbReference type="Gene3D" id="3.40.50.2300">
    <property type="match status" value="1"/>
</dbReference>
<proteinExistence type="predicted"/>
<evidence type="ECO:0000259" key="4">
    <source>
        <dbReference type="PROSITE" id="PS50043"/>
    </source>
</evidence>
<keyword evidence="2 6" id="KW-0238">DNA-binding</keyword>
<evidence type="ECO:0000313" key="6">
    <source>
        <dbReference type="EMBL" id="MBB5330381.1"/>
    </source>
</evidence>
<protein>
    <submittedName>
        <fullName evidence="6">DNA-binding NarL/FixJ family response regulator</fullName>
    </submittedName>
</protein>
<gene>
    <name evidence="6" type="ORF">HDF14_004016</name>
</gene>
<dbReference type="SUPFAM" id="SSF46894">
    <property type="entry name" value="C-terminal effector domain of the bipartite response regulators"/>
    <property type="match status" value="1"/>
</dbReference>
<dbReference type="RefSeq" id="WP_183979818.1">
    <property type="nucleotide sequence ID" value="NZ_JACHEB010000010.1"/>
</dbReference>
<name>A0A9X0U5B5_9BACT</name>
<dbReference type="GO" id="GO:0000160">
    <property type="term" value="P:phosphorelay signal transduction system"/>
    <property type="evidence" value="ECO:0007669"/>
    <property type="project" value="InterPro"/>
</dbReference>
<feature type="modified residue" description="4-aspartylphosphate" evidence="3">
    <location>
        <position position="58"/>
    </location>
</feature>
<dbReference type="PRINTS" id="PR00038">
    <property type="entry name" value="HTHLUXR"/>
</dbReference>
<dbReference type="InterPro" id="IPR051015">
    <property type="entry name" value="EvgA-like"/>
</dbReference>
<evidence type="ECO:0000256" key="1">
    <source>
        <dbReference type="ARBA" id="ARBA00022553"/>
    </source>
</evidence>
<dbReference type="AlphaFoldDB" id="A0A9X0U5B5"/>
<dbReference type="PROSITE" id="PS00622">
    <property type="entry name" value="HTH_LUXR_1"/>
    <property type="match status" value="1"/>
</dbReference>
<evidence type="ECO:0000259" key="5">
    <source>
        <dbReference type="PROSITE" id="PS50110"/>
    </source>
</evidence>
<sequence length="208" mass="22931">MMSGQIRILTVDDMPVYREGLGMIIATQPDMLNVAQASDSAEAIAEYRRHQPDVTLIDPRLPSCSGIETMSTIRGEFPKAKIIMLATFDGDIEIQQALRAGALAYVLKSVAKNELLDIIRKVHSGRRCIPANIATRLAEHMGHESLTARELDVLRLIGIGLRNKQIASDLGISETTVSFHIKNVVDKLEANDRTHAVTVALRRGLLHM</sequence>
<dbReference type="InterPro" id="IPR000792">
    <property type="entry name" value="Tscrpt_reg_LuxR_C"/>
</dbReference>
<dbReference type="EMBL" id="JACHEB010000010">
    <property type="protein sequence ID" value="MBB5330381.1"/>
    <property type="molecule type" value="Genomic_DNA"/>
</dbReference>
<dbReference type="SMART" id="SM00421">
    <property type="entry name" value="HTH_LUXR"/>
    <property type="match status" value="1"/>
</dbReference>
<keyword evidence="7" id="KW-1185">Reference proteome</keyword>
<accession>A0A9X0U5B5</accession>
<dbReference type="InterPro" id="IPR011006">
    <property type="entry name" value="CheY-like_superfamily"/>
</dbReference>
<dbReference type="GO" id="GO:0006355">
    <property type="term" value="P:regulation of DNA-templated transcription"/>
    <property type="evidence" value="ECO:0007669"/>
    <property type="project" value="InterPro"/>
</dbReference>
<dbReference type="PROSITE" id="PS50043">
    <property type="entry name" value="HTH_LUXR_2"/>
    <property type="match status" value="1"/>
</dbReference>
<reference evidence="6 7" key="1">
    <citation type="submission" date="2020-08" db="EMBL/GenBank/DDBJ databases">
        <title>Genomic Encyclopedia of Type Strains, Phase IV (KMG-V): Genome sequencing to study the core and pangenomes of soil and plant-associated prokaryotes.</title>
        <authorList>
            <person name="Whitman W."/>
        </authorList>
    </citation>
    <scope>NUCLEOTIDE SEQUENCE [LARGE SCALE GENOMIC DNA]</scope>
    <source>
        <strain evidence="6 7">X5P2</strain>
    </source>
</reference>